<dbReference type="EMBL" id="SHKP01000008">
    <property type="protein sequence ID" value="RZT93635.1"/>
    <property type="molecule type" value="Genomic_DNA"/>
</dbReference>
<accession>A0A4Q7VAL8</accession>
<dbReference type="PANTHER" id="PTHR36922">
    <property type="entry name" value="BLL2446 PROTEIN"/>
    <property type="match status" value="1"/>
</dbReference>
<dbReference type="SUPFAM" id="SSF109854">
    <property type="entry name" value="DinB/YfiT-like putative metalloenzymes"/>
    <property type="match status" value="1"/>
</dbReference>
<dbReference type="Gene3D" id="1.20.120.450">
    <property type="entry name" value="dinb family like domain"/>
    <property type="match status" value="1"/>
</dbReference>
<organism evidence="1 2">
    <name type="scientific">Rivibacter subsaxonicus</name>
    <dbReference type="NCBI Taxonomy" id="457575"/>
    <lineage>
        <taxon>Bacteria</taxon>
        <taxon>Pseudomonadati</taxon>
        <taxon>Pseudomonadota</taxon>
        <taxon>Betaproteobacteria</taxon>
        <taxon>Burkholderiales</taxon>
        <taxon>Rivibacter</taxon>
    </lineage>
</organism>
<keyword evidence="2" id="KW-1185">Reference proteome</keyword>
<evidence type="ECO:0008006" key="3">
    <source>
        <dbReference type="Google" id="ProtNLM"/>
    </source>
</evidence>
<evidence type="ECO:0000313" key="2">
    <source>
        <dbReference type="Proteomes" id="UP000293671"/>
    </source>
</evidence>
<gene>
    <name evidence="1" type="ORF">EV670_3185</name>
</gene>
<evidence type="ECO:0000313" key="1">
    <source>
        <dbReference type="EMBL" id="RZT93635.1"/>
    </source>
</evidence>
<dbReference type="Pfam" id="PF09351">
    <property type="entry name" value="DUF1993"/>
    <property type="match status" value="1"/>
</dbReference>
<protein>
    <recommendedName>
        <fullName evidence="3">DUF1993 domain-containing protein</fullName>
    </recommendedName>
</protein>
<dbReference type="OrthoDB" id="338237at2"/>
<proteinExistence type="predicted"/>
<name>A0A4Q7VAL8_9BURK</name>
<dbReference type="InterPro" id="IPR034660">
    <property type="entry name" value="DinB/YfiT-like"/>
</dbReference>
<reference evidence="1 2" key="1">
    <citation type="submission" date="2019-02" db="EMBL/GenBank/DDBJ databases">
        <title>Genomic Encyclopedia of Type Strains, Phase IV (KMG-IV): sequencing the most valuable type-strain genomes for metagenomic binning, comparative biology and taxonomic classification.</title>
        <authorList>
            <person name="Goeker M."/>
        </authorList>
    </citation>
    <scope>NUCLEOTIDE SEQUENCE [LARGE SCALE GENOMIC DNA]</scope>
    <source>
        <strain evidence="1 2">DSM 19570</strain>
    </source>
</reference>
<dbReference type="AlphaFoldDB" id="A0A4Q7VAL8"/>
<dbReference type="PANTHER" id="PTHR36922:SF1">
    <property type="entry name" value="DUF1993 DOMAIN-CONTAINING PROTEIN"/>
    <property type="match status" value="1"/>
</dbReference>
<sequence>MTISMHSASVPVYLKMLSNLSAWLDKAEAHAVGKKFEPAVYLQLRLAPDMLPFVRQVQMACDAAKFGVARVAGIEAPKFEDKETSLAELKARIAATLEFVGSVPAAQLDGRESAPVSIPMRNREPMQFDGENYQRHFALPNFFFHVTTAYAILRHNGVDLGKRDFLGG</sequence>
<comment type="caution">
    <text evidence="1">The sequence shown here is derived from an EMBL/GenBank/DDBJ whole genome shotgun (WGS) entry which is preliminary data.</text>
</comment>
<dbReference type="InterPro" id="IPR018531">
    <property type="entry name" value="DUF1993"/>
</dbReference>
<dbReference type="Proteomes" id="UP000293671">
    <property type="component" value="Unassembled WGS sequence"/>
</dbReference>
<dbReference type="RefSeq" id="WP_130433964.1">
    <property type="nucleotide sequence ID" value="NZ_SHKP01000008.1"/>
</dbReference>